<keyword evidence="3" id="KW-1185">Reference proteome</keyword>
<dbReference type="Proteomes" id="UP001595378">
    <property type="component" value="Unassembled WGS sequence"/>
</dbReference>
<protein>
    <submittedName>
        <fullName evidence="2">IS630 family transposase</fullName>
    </submittedName>
</protein>
<evidence type="ECO:0000313" key="1">
    <source>
        <dbReference type="EMBL" id="MFC3100570.1"/>
    </source>
</evidence>
<gene>
    <name evidence="1" type="ORF">ACFODK_06685</name>
    <name evidence="2" type="ORF">ACFODK_06705</name>
</gene>
<sequence>AERTIHGLWNAIGQILDLYSPQECANYFSACGYDPT</sequence>
<organism evidence="2 3">
    <name type="scientific">Alteraurantiacibacter lauratis</name>
    <dbReference type="NCBI Taxonomy" id="2054627"/>
    <lineage>
        <taxon>Bacteria</taxon>
        <taxon>Pseudomonadati</taxon>
        <taxon>Pseudomonadota</taxon>
        <taxon>Alphaproteobacteria</taxon>
        <taxon>Sphingomonadales</taxon>
        <taxon>Erythrobacteraceae</taxon>
        <taxon>Alteraurantiacibacter</taxon>
    </lineage>
</organism>
<accession>A0ABV7EFG1</accession>
<comment type="caution">
    <text evidence="2">The sequence shown here is derived from an EMBL/GenBank/DDBJ whole genome shotgun (WGS) entry which is preliminary data.</text>
</comment>
<dbReference type="EMBL" id="JBHRSU010000015">
    <property type="protein sequence ID" value="MFC3100574.1"/>
    <property type="molecule type" value="Genomic_DNA"/>
</dbReference>
<feature type="non-terminal residue" evidence="2">
    <location>
        <position position="1"/>
    </location>
</feature>
<evidence type="ECO:0000313" key="3">
    <source>
        <dbReference type="Proteomes" id="UP001595378"/>
    </source>
</evidence>
<reference evidence="2" key="1">
    <citation type="journal article" date="2014" name="Int. J. Syst. Evol. Microbiol.">
        <title>Complete genome of a new Firmicutes species belonging to the dominant human colonic microbiota ('Ruminococcus bicirculans') reveals two chromosomes and a selective capacity to utilize plant glucans.</title>
        <authorList>
            <consortium name="NISC Comparative Sequencing Program"/>
            <person name="Wegmann U."/>
            <person name="Louis P."/>
            <person name="Goesmann A."/>
            <person name="Henrissat B."/>
            <person name="Duncan S.H."/>
            <person name="Flint H.J."/>
        </authorList>
    </citation>
    <scope>NUCLEOTIDE SEQUENCE</scope>
    <source>
        <strain evidence="2">KCTC 52606</strain>
    </source>
</reference>
<reference evidence="3" key="2">
    <citation type="journal article" date="2019" name="Int. J. Syst. Evol. Microbiol.">
        <title>The Global Catalogue of Microorganisms (GCM) 10K type strain sequencing project: providing services to taxonomists for standard genome sequencing and annotation.</title>
        <authorList>
            <consortium name="The Broad Institute Genomics Platform"/>
            <consortium name="The Broad Institute Genome Sequencing Center for Infectious Disease"/>
            <person name="Wu L."/>
            <person name="Ma J."/>
        </authorList>
    </citation>
    <scope>NUCLEOTIDE SEQUENCE [LARGE SCALE GENOMIC DNA]</scope>
    <source>
        <strain evidence="3">KCTC 52606</strain>
    </source>
</reference>
<name>A0ABV7EFG1_9SPHN</name>
<reference evidence="2" key="3">
    <citation type="submission" date="2024-09" db="EMBL/GenBank/DDBJ databases">
        <authorList>
            <person name="Sun Q."/>
            <person name="Mori K."/>
        </authorList>
    </citation>
    <scope>NUCLEOTIDE SEQUENCE</scope>
    <source>
        <strain evidence="2">KCTC 52606</strain>
    </source>
</reference>
<dbReference type="EMBL" id="JBHRSU010000015">
    <property type="protein sequence ID" value="MFC3100570.1"/>
    <property type="molecule type" value="Genomic_DNA"/>
</dbReference>
<proteinExistence type="predicted"/>
<evidence type="ECO:0000313" key="2">
    <source>
        <dbReference type="EMBL" id="MFC3100574.1"/>
    </source>
</evidence>